<name>A0A9N9MSB2_9CUCU</name>
<dbReference type="EMBL" id="OU892281">
    <property type="protein sequence ID" value="CAG9768837.1"/>
    <property type="molecule type" value="Genomic_DNA"/>
</dbReference>
<evidence type="ECO:0000256" key="2">
    <source>
        <dbReference type="SAM" id="MobiDB-lite"/>
    </source>
</evidence>
<dbReference type="SUPFAM" id="SSF50729">
    <property type="entry name" value="PH domain-like"/>
    <property type="match status" value="1"/>
</dbReference>
<feature type="compositionally biased region" description="Basic and acidic residues" evidence="2">
    <location>
        <begin position="254"/>
        <end position="273"/>
    </location>
</feature>
<dbReference type="InterPro" id="IPR000219">
    <property type="entry name" value="DH_dom"/>
</dbReference>
<dbReference type="SUPFAM" id="SSF48065">
    <property type="entry name" value="DBL homology domain (DH-domain)"/>
    <property type="match status" value="1"/>
</dbReference>
<dbReference type="Gene3D" id="1.20.900.10">
    <property type="entry name" value="Dbl homology (DH) domain"/>
    <property type="match status" value="1"/>
</dbReference>
<dbReference type="PANTHER" id="PTHR45845:SF2">
    <property type="entry name" value="RIKEN CDNA D630003M21 GENE"/>
    <property type="match status" value="1"/>
</dbReference>
<evidence type="ECO:0000256" key="1">
    <source>
        <dbReference type="SAM" id="Coils"/>
    </source>
</evidence>
<reference evidence="4" key="1">
    <citation type="submission" date="2022-01" db="EMBL/GenBank/DDBJ databases">
        <authorList>
            <person name="King R."/>
        </authorList>
    </citation>
    <scope>NUCLEOTIDE SEQUENCE</scope>
</reference>
<organism evidence="4 5">
    <name type="scientific">Ceutorhynchus assimilis</name>
    <name type="common">cabbage seed weevil</name>
    <dbReference type="NCBI Taxonomy" id="467358"/>
    <lineage>
        <taxon>Eukaryota</taxon>
        <taxon>Metazoa</taxon>
        <taxon>Ecdysozoa</taxon>
        <taxon>Arthropoda</taxon>
        <taxon>Hexapoda</taxon>
        <taxon>Insecta</taxon>
        <taxon>Pterygota</taxon>
        <taxon>Neoptera</taxon>
        <taxon>Endopterygota</taxon>
        <taxon>Coleoptera</taxon>
        <taxon>Polyphaga</taxon>
        <taxon>Cucujiformia</taxon>
        <taxon>Curculionidae</taxon>
        <taxon>Ceutorhynchinae</taxon>
        <taxon>Ceutorhynchus</taxon>
    </lineage>
</organism>
<dbReference type="PANTHER" id="PTHR45845">
    <property type="entry name" value="RHO GUANINE NUCLEOTIDE EXCHANGE FACTOR-RELATED"/>
    <property type="match status" value="1"/>
</dbReference>
<dbReference type="Gene3D" id="2.30.29.30">
    <property type="entry name" value="Pleckstrin-homology domain (PH domain)/Phosphotyrosine-binding domain (PTB)"/>
    <property type="match status" value="1"/>
</dbReference>
<feature type="region of interest" description="Disordered" evidence="2">
    <location>
        <begin position="38"/>
        <end position="58"/>
    </location>
</feature>
<dbReference type="InterPro" id="IPR052231">
    <property type="entry name" value="Rho_GEF_signaling-related"/>
</dbReference>
<evidence type="ECO:0000259" key="3">
    <source>
        <dbReference type="PROSITE" id="PS50010"/>
    </source>
</evidence>
<feature type="region of interest" description="Disordered" evidence="2">
    <location>
        <begin position="223"/>
        <end position="330"/>
    </location>
</feature>
<dbReference type="InterPro" id="IPR011993">
    <property type="entry name" value="PH-like_dom_sf"/>
</dbReference>
<sequence>MEEPTLTSPKKSKTKISKFSRIIGLFEISRPNKTRLLRTNSLPASRASHSETKTSRGLLKSYSNGESKVQKLKEEIEQRCNKDYVPSTPKPVKKKLQRQIKEDQSRENWLLDKEKIMEDINKLQERIEDVTQEIQNSDTELEITFDNVFEETLIDKLSDDDSETSNFTRLSGDTVLHRVSSDTIEEEDIIEFENNISASLIPYRRSFSAEAVYEISRDSGASKTRLENNEGTAKTTEDHIEEAHSSEESTNNVNHEEIITHEDTESLDEKEYYEAAESSETNNNDSHSQTSTNEDEYYEAVESNEESEFIDNDSSHTSANEDAQTEPDSIEWWKHKSFVQINQENSLENDETKQNTYESSSFTGRFIKNNRSRRNKRTDKRRTGILQKPLSVRELTKRYEGFQDAADKGETENYRKSFIEEMDMEIENMLNDGFRDDFHLSFENLTLLSNDETVNKTEINLDDLSIKKSEDEEASPVYQTIIILPNQEEQQYEDSDQDLFGETYFREDLEKGLYYLETYNADGKELIMCSVQVERQSVDLNSFDKMKANSCSKFLTNDESMLVLMGEANESKSGTDSKRTTIYSTTSGESYEDEGIDIEQASGTYGSNASARRETYCDEQGIVRIERVGPYPPEETQDYKTTINYYYSGEEDEGAKAVVDEENYYEFVTHQEIPVVSEIKKETLQYILDEIKSTEKKYVSDIRKVLKEYKSFLEERCPEKVDVVFANLEQIYQGQLQFMEVLEAADEDIIEVARAFIDFEDLFRLYPRYFKNTPRANVAVKDLGFLIKEKQDKINDKLHLSAYLLTPLQRLGKYKLFLENIIKQLGKEGKSIGAVQMALDVVKKYMSRGNDAVAIASILFSPLHTREYGAFISREKFALLKPKRMEVMVFLFEDVIVFTTEDLKSMEQFIYHQSIKTNDLRIATYDDTTIHLTDYTKTKRRNSSKYTYILDAKTDKLKMAWKQQIEEILWMQMKKIKENTLKEYQSESNKNKHPSNRKLAKSREQRSKSTGNKPTGLFGFNAFLYK</sequence>
<dbReference type="SMART" id="SM00325">
    <property type="entry name" value="RhoGEF"/>
    <property type="match status" value="1"/>
</dbReference>
<feature type="compositionally biased region" description="Polar residues" evidence="2">
    <location>
        <begin position="354"/>
        <end position="363"/>
    </location>
</feature>
<feature type="domain" description="DH" evidence="3">
    <location>
        <begin position="683"/>
        <end position="852"/>
    </location>
</feature>
<gene>
    <name evidence="4" type="ORF">CEUTPL_LOCUS9358</name>
</gene>
<dbReference type="InterPro" id="IPR055251">
    <property type="entry name" value="SOS1_NGEF_PH"/>
</dbReference>
<evidence type="ECO:0000313" key="5">
    <source>
        <dbReference type="Proteomes" id="UP001152799"/>
    </source>
</evidence>
<feature type="compositionally biased region" description="Basic residues" evidence="2">
    <location>
        <begin position="991"/>
        <end position="1000"/>
    </location>
</feature>
<feature type="coiled-coil region" evidence="1">
    <location>
        <begin position="106"/>
        <end position="140"/>
    </location>
</feature>
<dbReference type="AlphaFoldDB" id="A0A9N9MSB2"/>
<protein>
    <recommendedName>
        <fullName evidence="3">DH domain-containing protein</fullName>
    </recommendedName>
</protein>
<dbReference type="OrthoDB" id="6152532at2759"/>
<dbReference type="Pfam" id="PF00621">
    <property type="entry name" value="RhoGEF"/>
    <property type="match status" value="1"/>
</dbReference>
<feature type="region of interest" description="Disordered" evidence="2">
    <location>
        <begin position="344"/>
        <end position="363"/>
    </location>
</feature>
<feature type="compositionally biased region" description="Basic and acidic residues" evidence="2">
    <location>
        <begin position="235"/>
        <end position="247"/>
    </location>
</feature>
<dbReference type="PROSITE" id="PS50010">
    <property type="entry name" value="DH_2"/>
    <property type="match status" value="1"/>
</dbReference>
<dbReference type="Pfam" id="PF22697">
    <property type="entry name" value="SOS1_NGEF_PH"/>
    <property type="match status" value="1"/>
</dbReference>
<dbReference type="Proteomes" id="UP001152799">
    <property type="component" value="Chromosome 5"/>
</dbReference>
<evidence type="ECO:0000313" key="4">
    <source>
        <dbReference type="EMBL" id="CAG9768837.1"/>
    </source>
</evidence>
<accession>A0A9N9MSB2</accession>
<feature type="region of interest" description="Disordered" evidence="2">
    <location>
        <begin position="982"/>
        <end position="1014"/>
    </location>
</feature>
<feature type="compositionally biased region" description="Acidic residues" evidence="2">
    <location>
        <begin position="293"/>
        <end position="311"/>
    </location>
</feature>
<keyword evidence="5" id="KW-1185">Reference proteome</keyword>
<dbReference type="GO" id="GO:0005085">
    <property type="term" value="F:guanyl-nucleotide exchange factor activity"/>
    <property type="evidence" value="ECO:0007669"/>
    <property type="project" value="InterPro"/>
</dbReference>
<keyword evidence="1" id="KW-0175">Coiled coil</keyword>
<feature type="compositionally biased region" description="Polar residues" evidence="2">
    <location>
        <begin position="281"/>
        <end position="292"/>
    </location>
</feature>
<proteinExistence type="predicted"/>
<dbReference type="InterPro" id="IPR035899">
    <property type="entry name" value="DBL_dom_sf"/>
</dbReference>